<comment type="caution">
    <text evidence="1">The sequence shown here is derived from an EMBL/GenBank/DDBJ whole genome shotgun (WGS) entry which is preliminary data.</text>
</comment>
<dbReference type="AlphaFoldDB" id="A0A391P631"/>
<proteinExistence type="predicted"/>
<dbReference type="EMBL" id="BDIP01010413">
    <property type="protein sequence ID" value="GCA65253.1"/>
    <property type="molecule type" value="Genomic_DNA"/>
</dbReference>
<dbReference type="Proteomes" id="UP000265618">
    <property type="component" value="Unassembled WGS sequence"/>
</dbReference>
<organism evidence="1 2">
    <name type="scientific">Kipferlia bialata</name>
    <dbReference type="NCBI Taxonomy" id="797122"/>
    <lineage>
        <taxon>Eukaryota</taxon>
        <taxon>Metamonada</taxon>
        <taxon>Carpediemonas-like organisms</taxon>
        <taxon>Kipferlia</taxon>
    </lineage>
</organism>
<feature type="non-terminal residue" evidence="1">
    <location>
        <position position="68"/>
    </location>
</feature>
<name>A0A391P631_9EUKA</name>
<accession>A0A391P631</accession>
<sequence>PACCTLGLSLSRAVPDSAVRRYAHIMVCDINDVELCLAGCVFDTDSLESICCIGHQATKLWATLPADV</sequence>
<keyword evidence="2" id="KW-1185">Reference proteome</keyword>
<reference evidence="1 2" key="1">
    <citation type="journal article" date="2018" name="PLoS ONE">
        <title>The draft genome of Kipferlia bialata reveals reductive genome evolution in fornicate parasites.</title>
        <authorList>
            <person name="Tanifuji G."/>
            <person name="Takabayashi S."/>
            <person name="Kume K."/>
            <person name="Takagi M."/>
            <person name="Nakayama T."/>
            <person name="Kamikawa R."/>
            <person name="Inagaki Y."/>
            <person name="Hashimoto T."/>
        </authorList>
    </citation>
    <scope>NUCLEOTIDE SEQUENCE [LARGE SCALE GENOMIC DNA]</scope>
    <source>
        <strain evidence="1">NY0173</strain>
    </source>
</reference>
<gene>
    <name evidence="1" type="ORF">KIPB_016677</name>
</gene>
<evidence type="ECO:0000313" key="2">
    <source>
        <dbReference type="Proteomes" id="UP000265618"/>
    </source>
</evidence>
<evidence type="ECO:0000313" key="1">
    <source>
        <dbReference type="EMBL" id="GCA65253.1"/>
    </source>
</evidence>
<protein>
    <submittedName>
        <fullName evidence="1">Uncharacterized protein</fullName>
    </submittedName>
</protein>
<feature type="non-terminal residue" evidence="1">
    <location>
        <position position="1"/>
    </location>
</feature>